<comment type="caution">
    <text evidence="1">The sequence shown here is derived from an EMBL/GenBank/DDBJ whole genome shotgun (WGS) entry which is preliminary data.</text>
</comment>
<evidence type="ECO:0000313" key="2">
    <source>
        <dbReference type="Proteomes" id="UP000094444"/>
    </source>
</evidence>
<evidence type="ECO:0000313" key="1">
    <source>
        <dbReference type="EMBL" id="POS78514.1"/>
    </source>
</evidence>
<dbReference type="AlphaFoldDB" id="A0A2P5I7M7"/>
<reference evidence="1" key="1">
    <citation type="submission" date="2017-09" db="EMBL/GenBank/DDBJ databases">
        <title>Polyketide synthases of a Diaporthe helianthi virulent isolate.</title>
        <authorList>
            <person name="Baroncelli R."/>
        </authorList>
    </citation>
    <scope>NUCLEOTIDE SEQUENCE [LARGE SCALE GENOMIC DNA]</scope>
    <source>
        <strain evidence="1">7/96</strain>
    </source>
</reference>
<name>A0A2P5I7M7_DIAHE</name>
<organism evidence="1 2">
    <name type="scientific">Diaporthe helianthi</name>
    <dbReference type="NCBI Taxonomy" id="158607"/>
    <lineage>
        <taxon>Eukaryota</taxon>
        <taxon>Fungi</taxon>
        <taxon>Dikarya</taxon>
        <taxon>Ascomycota</taxon>
        <taxon>Pezizomycotina</taxon>
        <taxon>Sordariomycetes</taxon>
        <taxon>Sordariomycetidae</taxon>
        <taxon>Diaporthales</taxon>
        <taxon>Diaporthaceae</taxon>
        <taxon>Diaporthe</taxon>
    </lineage>
</organism>
<dbReference type="EMBL" id="MAVT02000180">
    <property type="protein sequence ID" value="POS78514.1"/>
    <property type="molecule type" value="Genomic_DNA"/>
</dbReference>
<protein>
    <submittedName>
        <fullName evidence="1">Uncharacterized protein</fullName>
    </submittedName>
</protein>
<sequence length="231" mass="25775">MKDSVHRVPVPSQALGHLYARAARLLLVGLRRHRGVWLSHEPHTSESGENGAEGMGNQELVLPPAKWGKIEARSTSGRRKEFGAKVKKRNGAAVKQSRRESDRLKLLVFGFRELRLGSRREAFVRLPGIPTLSLPGMELLKAQGLRLASRLPTKLRPVVRQEPLELVLLLARKGRHRIQIPRLGQRGRLLSSEPQGRAVVPAARPRQMHSRTVSRSLPASKCLSASLWKPT</sequence>
<accession>A0A2P5I7M7</accession>
<dbReference type="InParanoid" id="A0A2P5I7M7"/>
<gene>
    <name evidence="1" type="ORF">DHEL01_v203093</name>
</gene>
<keyword evidence="2" id="KW-1185">Reference proteome</keyword>
<dbReference type="Proteomes" id="UP000094444">
    <property type="component" value="Unassembled WGS sequence"/>
</dbReference>
<proteinExistence type="predicted"/>